<proteinExistence type="predicted"/>
<evidence type="ECO:0000256" key="1">
    <source>
        <dbReference type="SAM" id="Phobius"/>
    </source>
</evidence>
<keyword evidence="1" id="KW-0812">Transmembrane</keyword>
<accession>A0AAV5K512</accession>
<keyword evidence="1" id="KW-1133">Transmembrane helix</keyword>
<name>A0AAV5K512_9ROSI</name>
<keyword evidence="1" id="KW-0472">Membrane</keyword>
<evidence type="ECO:0000313" key="3">
    <source>
        <dbReference type="Proteomes" id="UP001054252"/>
    </source>
</evidence>
<dbReference type="PANTHER" id="PTHR36393">
    <property type="entry name" value="SULFATE ADENYLYLTRANSFERASE SUBUNIT"/>
    <property type="match status" value="1"/>
</dbReference>
<keyword evidence="3" id="KW-1185">Reference proteome</keyword>
<feature type="transmembrane region" description="Helical" evidence="1">
    <location>
        <begin position="137"/>
        <end position="160"/>
    </location>
</feature>
<evidence type="ECO:0000313" key="2">
    <source>
        <dbReference type="EMBL" id="GKV18727.1"/>
    </source>
</evidence>
<reference evidence="2 3" key="1">
    <citation type="journal article" date="2021" name="Commun. Biol.">
        <title>The genome of Shorea leprosula (Dipterocarpaceae) highlights the ecological relevance of drought in aseasonal tropical rainforests.</title>
        <authorList>
            <person name="Ng K.K.S."/>
            <person name="Kobayashi M.J."/>
            <person name="Fawcett J.A."/>
            <person name="Hatakeyama M."/>
            <person name="Paape T."/>
            <person name="Ng C.H."/>
            <person name="Ang C.C."/>
            <person name="Tnah L.H."/>
            <person name="Lee C.T."/>
            <person name="Nishiyama T."/>
            <person name="Sese J."/>
            <person name="O'Brien M.J."/>
            <person name="Copetti D."/>
            <person name="Mohd Noor M.I."/>
            <person name="Ong R.C."/>
            <person name="Putra M."/>
            <person name="Sireger I.Z."/>
            <person name="Indrioko S."/>
            <person name="Kosugi Y."/>
            <person name="Izuno A."/>
            <person name="Isagi Y."/>
            <person name="Lee S.L."/>
            <person name="Shimizu K.K."/>
        </authorList>
    </citation>
    <scope>NUCLEOTIDE SEQUENCE [LARGE SCALE GENOMIC DNA]</scope>
    <source>
        <strain evidence="2">214</strain>
    </source>
</reference>
<gene>
    <name evidence="2" type="ORF">SLEP1_g29067</name>
</gene>
<dbReference type="Proteomes" id="UP001054252">
    <property type="component" value="Unassembled WGS sequence"/>
</dbReference>
<protein>
    <submittedName>
        <fullName evidence="2">Uncharacterized protein</fullName>
    </submittedName>
</protein>
<dbReference type="AlphaFoldDB" id="A0AAV5K512"/>
<comment type="caution">
    <text evidence="2">The sequence shown here is derived from an EMBL/GenBank/DDBJ whole genome shotgun (WGS) entry which is preliminary data.</text>
</comment>
<organism evidence="2 3">
    <name type="scientific">Rubroshorea leprosula</name>
    <dbReference type="NCBI Taxonomy" id="152421"/>
    <lineage>
        <taxon>Eukaryota</taxon>
        <taxon>Viridiplantae</taxon>
        <taxon>Streptophyta</taxon>
        <taxon>Embryophyta</taxon>
        <taxon>Tracheophyta</taxon>
        <taxon>Spermatophyta</taxon>
        <taxon>Magnoliopsida</taxon>
        <taxon>eudicotyledons</taxon>
        <taxon>Gunneridae</taxon>
        <taxon>Pentapetalae</taxon>
        <taxon>rosids</taxon>
        <taxon>malvids</taxon>
        <taxon>Malvales</taxon>
        <taxon>Dipterocarpaceae</taxon>
        <taxon>Rubroshorea</taxon>
    </lineage>
</organism>
<sequence>MSMGNAKAMAQLLNLNPLGSRSSTRPESSHLQPLSAAHYYYGNGSFTLLLQNLKCNSKFTCLFSDNRSRREEQARKALESALGGKKNEFEKWNREIKRREEAGGGGGAGGRGWFGWGGRFGWSNDDHFWQEAKQTSLTVLGIILMYLIVAKGELLLAVIVNPLLYALRGTRDGLTSLTSRILEKTYVGGLAKSDNISMKGVYGQVSAKDRVLRKWGSD</sequence>
<dbReference type="EMBL" id="BPVZ01000051">
    <property type="protein sequence ID" value="GKV18727.1"/>
    <property type="molecule type" value="Genomic_DNA"/>
</dbReference>
<dbReference type="PANTHER" id="PTHR36393:SF1">
    <property type="entry name" value="SULFATE ADENYLYLTRANSFERASE SUBUNIT"/>
    <property type="match status" value="1"/>
</dbReference>